<evidence type="ECO:0000313" key="4">
    <source>
        <dbReference type="EMBL" id="AFZ21491.1"/>
    </source>
</evidence>
<evidence type="ECO:0000256" key="1">
    <source>
        <dbReference type="ARBA" id="ARBA00043985"/>
    </source>
</evidence>
<evidence type="ECO:0000256" key="2">
    <source>
        <dbReference type="SAM" id="Coils"/>
    </source>
</evidence>
<dbReference type="KEGG" id="mic:Mic7113_5878"/>
<keyword evidence="3" id="KW-0472">Membrane</keyword>
<dbReference type="eggNOG" id="COG1842">
    <property type="taxonomic scope" value="Bacteria"/>
</dbReference>
<comment type="similarity">
    <text evidence="1">Belongs to the PspA/Vipp/IM30 family.</text>
</comment>
<dbReference type="Pfam" id="PF04012">
    <property type="entry name" value="PspA_IM30"/>
    <property type="match status" value="1"/>
</dbReference>
<dbReference type="EMBL" id="CP003630">
    <property type="protein sequence ID" value="AFZ21491.1"/>
    <property type="molecule type" value="Genomic_DNA"/>
</dbReference>
<reference evidence="4 5" key="1">
    <citation type="submission" date="2012-06" db="EMBL/GenBank/DDBJ databases">
        <title>Finished chromosome of genome of Microcoleus sp. PCC 7113.</title>
        <authorList>
            <consortium name="US DOE Joint Genome Institute"/>
            <person name="Gugger M."/>
            <person name="Coursin T."/>
            <person name="Rippka R."/>
            <person name="Tandeau De Marsac N."/>
            <person name="Huntemann M."/>
            <person name="Wei C.-L."/>
            <person name="Han J."/>
            <person name="Detter J.C."/>
            <person name="Han C."/>
            <person name="Tapia R."/>
            <person name="Chen A."/>
            <person name="Kyrpides N."/>
            <person name="Mavromatis K."/>
            <person name="Markowitz V."/>
            <person name="Szeto E."/>
            <person name="Ivanova N."/>
            <person name="Pagani I."/>
            <person name="Pati A."/>
            <person name="Goodwin L."/>
            <person name="Nordberg H.P."/>
            <person name="Cantor M.N."/>
            <person name="Hua S.X."/>
            <person name="Woyke T."/>
            <person name="Kerfeld C.A."/>
        </authorList>
    </citation>
    <scope>NUCLEOTIDE SEQUENCE [LARGE SCALE GENOMIC DNA]</scope>
    <source>
        <strain evidence="4 5">PCC 7113</strain>
    </source>
</reference>
<dbReference type="PATRIC" id="fig|1173027.3.peg.6514"/>
<dbReference type="AlphaFoldDB" id="K9WNV7"/>
<dbReference type="PANTHER" id="PTHR31088:SF6">
    <property type="entry name" value="PHAGE SHOCK PROTEIN A"/>
    <property type="match status" value="1"/>
</dbReference>
<dbReference type="HOGENOM" id="CLU_1081018_0_0_3"/>
<feature type="transmembrane region" description="Helical" evidence="3">
    <location>
        <begin position="17"/>
        <end position="35"/>
    </location>
</feature>
<dbReference type="STRING" id="1173027.Mic7113_5878"/>
<proteinExistence type="inferred from homology"/>
<keyword evidence="3" id="KW-0812">Transmembrane</keyword>
<keyword evidence="2" id="KW-0175">Coiled coil</keyword>
<keyword evidence="3" id="KW-1133">Transmembrane helix</keyword>
<dbReference type="RefSeq" id="WP_015185620.1">
    <property type="nucleotide sequence ID" value="NC_019738.1"/>
</dbReference>
<feature type="coiled-coil region" evidence="2">
    <location>
        <begin position="144"/>
        <end position="185"/>
    </location>
</feature>
<gene>
    <name evidence="4" type="ORF">Mic7113_5878</name>
</gene>
<dbReference type="InterPro" id="IPR007157">
    <property type="entry name" value="PspA_VIPP1"/>
</dbReference>
<name>K9WNV7_9CYAN</name>
<dbReference type="OrthoDB" id="482068at2"/>
<dbReference type="PANTHER" id="PTHR31088">
    <property type="entry name" value="MEMBRANE-ASSOCIATED PROTEIN VIPP1, CHLOROPLASTIC"/>
    <property type="match status" value="1"/>
</dbReference>
<accession>K9WNV7</accession>
<dbReference type="Proteomes" id="UP000010471">
    <property type="component" value="Chromosome"/>
</dbReference>
<organism evidence="4 5">
    <name type="scientific">Allocoleopsis franciscana PCC 7113</name>
    <dbReference type="NCBI Taxonomy" id="1173027"/>
    <lineage>
        <taxon>Bacteria</taxon>
        <taxon>Bacillati</taxon>
        <taxon>Cyanobacteriota</taxon>
        <taxon>Cyanophyceae</taxon>
        <taxon>Coleofasciculales</taxon>
        <taxon>Coleofasciculaceae</taxon>
        <taxon>Allocoleopsis</taxon>
        <taxon>Allocoleopsis franciscana</taxon>
    </lineage>
</organism>
<keyword evidence="5" id="KW-1185">Reference proteome</keyword>
<sequence length="257" mass="28706">MKPTNSTQNNLNSPKQWLVPLVLTILTGLGFKLIWTKSGRTLMAIWNWLWGIPIESGGKIAVEAAWDSVKSMQQSVAQLAESVATAVAAYEKVKSKYAAKQQEFKQAENQALLAYKQANEEAARLAMSRAIAIERLLPKMGEQVSQAEKVVVSAKAKLHREREKLEAYQTEMQNLKALAEINEALETIAQVDSTLDINSARYQFESAQAAVEERYFKANAHAELIENPAERLQADLDHLTLNDEISRRLAQLKGERG</sequence>
<evidence type="ECO:0000313" key="5">
    <source>
        <dbReference type="Proteomes" id="UP000010471"/>
    </source>
</evidence>
<protein>
    <submittedName>
        <fullName evidence="4">Phage shock protein A (IM30), suppresses sigma54-dependent transcription</fullName>
    </submittedName>
</protein>
<evidence type="ECO:0000256" key="3">
    <source>
        <dbReference type="SAM" id="Phobius"/>
    </source>
</evidence>